<feature type="domain" description="Electron transfer flavoprotein alpha/beta-subunit N-terminal" evidence="2">
    <location>
        <begin position="33"/>
        <end position="225"/>
    </location>
</feature>
<dbReference type="OrthoDB" id="307696at2157"/>
<dbReference type="InterPro" id="IPR001308">
    <property type="entry name" value="ETF_a/FixB"/>
</dbReference>
<dbReference type="GeneID" id="9498486"/>
<proteinExistence type="inferred from homology"/>
<dbReference type="Proteomes" id="UP000000346">
    <property type="component" value="Chromosome"/>
</dbReference>
<keyword evidence="4" id="KW-1185">Reference proteome</keyword>
<gene>
    <name evidence="3" type="ordered locus">ASAC_0264</name>
</gene>
<dbReference type="PANTHER" id="PTHR43153:SF1">
    <property type="entry name" value="ELECTRON TRANSFER FLAVOPROTEIN SUBUNIT ALPHA, MITOCHONDRIAL"/>
    <property type="match status" value="1"/>
</dbReference>
<dbReference type="Pfam" id="PF01012">
    <property type="entry name" value="ETF"/>
    <property type="match status" value="1"/>
</dbReference>
<accession>D9Q033</accession>
<dbReference type="HOGENOM" id="CLU_034178_1_1_2"/>
<dbReference type="InterPro" id="IPR014731">
    <property type="entry name" value="ETF_asu_C"/>
</dbReference>
<dbReference type="InterPro" id="IPR014729">
    <property type="entry name" value="Rossmann-like_a/b/a_fold"/>
</dbReference>
<dbReference type="InterPro" id="IPR029035">
    <property type="entry name" value="DHS-like_NAD/FAD-binding_dom"/>
</dbReference>
<dbReference type="PIRSF" id="PIRSF000089">
    <property type="entry name" value="Electra_flavoP_a"/>
    <property type="match status" value="1"/>
</dbReference>
<evidence type="ECO:0000259" key="2">
    <source>
        <dbReference type="SMART" id="SM00893"/>
    </source>
</evidence>
<reference evidence="3 4" key="1">
    <citation type="journal article" date="2010" name="Appl. Environ. Microbiol.">
        <title>The genome sequence of the crenarchaeon Acidilobus saccharovorans supports a new order, Acidilobales, and suggests an important ecological role in terrestrial acidic hot springs.</title>
        <authorList>
            <person name="Mardanov A.V."/>
            <person name="Svetlitchnyi V.A."/>
            <person name="Beletsky A.V."/>
            <person name="Prokofeva M.I."/>
            <person name="Bonch-Osmolovskaya E.A."/>
            <person name="Ravin N.V."/>
            <person name="Skryabin K.G."/>
        </authorList>
    </citation>
    <scope>NUCLEOTIDE SEQUENCE [LARGE SCALE GENOMIC DNA]</scope>
    <source>
        <strain evidence="4">DSM 16705 / JCM 18335 / VKM B-2471 / 345-15</strain>
    </source>
</reference>
<dbReference type="Gene3D" id="3.40.50.1220">
    <property type="entry name" value="TPP-binding domain"/>
    <property type="match status" value="1"/>
</dbReference>
<dbReference type="STRING" id="666510.ASAC_0264"/>
<dbReference type="AlphaFoldDB" id="D9Q033"/>
<name>D9Q033_ACIS3</name>
<dbReference type="InterPro" id="IPR014730">
    <property type="entry name" value="ETF_a/b_N"/>
</dbReference>
<dbReference type="GO" id="GO:0033539">
    <property type="term" value="P:fatty acid beta-oxidation using acyl-CoA dehydrogenase"/>
    <property type="evidence" value="ECO:0007669"/>
    <property type="project" value="TreeGrafter"/>
</dbReference>
<dbReference type="SMART" id="SM00893">
    <property type="entry name" value="ETF"/>
    <property type="match status" value="1"/>
</dbReference>
<dbReference type="CDD" id="cd01715">
    <property type="entry name" value="ETF_alpha"/>
    <property type="match status" value="1"/>
</dbReference>
<dbReference type="SUPFAM" id="SSF52402">
    <property type="entry name" value="Adenine nucleotide alpha hydrolases-like"/>
    <property type="match status" value="1"/>
</dbReference>
<evidence type="ECO:0000256" key="1">
    <source>
        <dbReference type="ARBA" id="ARBA00005817"/>
    </source>
</evidence>
<organism evidence="3 4">
    <name type="scientific">Acidilobus saccharovorans (strain DSM 16705 / JCM 18335 / VKM B-2471 / 345-15)</name>
    <dbReference type="NCBI Taxonomy" id="666510"/>
    <lineage>
        <taxon>Archaea</taxon>
        <taxon>Thermoproteota</taxon>
        <taxon>Thermoprotei</taxon>
        <taxon>Acidilobales</taxon>
        <taxon>Acidilobaceae</taxon>
        <taxon>Acidilobus</taxon>
    </lineage>
</organism>
<dbReference type="KEGG" id="asc:ASAC_0264"/>
<protein>
    <submittedName>
        <fullName evidence="3">Electron transfer flavoprotein alpha-subunit</fullName>
    </submittedName>
</protein>
<evidence type="ECO:0000313" key="3">
    <source>
        <dbReference type="EMBL" id="ADL18671.1"/>
    </source>
</evidence>
<dbReference type="InParanoid" id="D9Q033"/>
<dbReference type="EMBL" id="CP001742">
    <property type="protein sequence ID" value="ADL18671.1"/>
    <property type="molecule type" value="Genomic_DNA"/>
</dbReference>
<dbReference type="eggNOG" id="arCOG00447">
    <property type="taxonomic scope" value="Archaea"/>
</dbReference>
<dbReference type="PANTHER" id="PTHR43153">
    <property type="entry name" value="ELECTRON TRANSFER FLAVOPROTEIN ALPHA"/>
    <property type="match status" value="1"/>
</dbReference>
<dbReference type="GO" id="GO:0009055">
    <property type="term" value="F:electron transfer activity"/>
    <property type="evidence" value="ECO:0007669"/>
    <property type="project" value="InterPro"/>
</dbReference>
<dbReference type="Pfam" id="PF00766">
    <property type="entry name" value="ETF_alpha"/>
    <property type="match status" value="1"/>
</dbReference>
<dbReference type="InterPro" id="IPR033947">
    <property type="entry name" value="ETF_alpha_N"/>
</dbReference>
<dbReference type="Gene3D" id="3.40.50.620">
    <property type="entry name" value="HUPs"/>
    <property type="match status" value="1"/>
</dbReference>
<dbReference type="SUPFAM" id="SSF52467">
    <property type="entry name" value="DHS-like NAD/FAD-binding domain"/>
    <property type="match status" value="1"/>
</dbReference>
<evidence type="ECO:0000313" key="4">
    <source>
        <dbReference type="Proteomes" id="UP000000346"/>
    </source>
</evidence>
<dbReference type="RefSeq" id="WP_013266183.1">
    <property type="nucleotide sequence ID" value="NC_014374.1"/>
</dbReference>
<dbReference type="GO" id="GO:0050660">
    <property type="term" value="F:flavin adenine dinucleotide binding"/>
    <property type="evidence" value="ECO:0007669"/>
    <property type="project" value="InterPro"/>
</dbReference>
<sequence length="368" mass="40542">MSQWTAPPSAGSQDCDKLCPEWECRDNSEYRGVWVIGEVDENGIIEPSLQMLTPAKKVASKLNVKITGVLLGSNVKRFANQFIEYGADEVIVVDDPRLSSYAPNVYGEVAVSLIKKYKPEMVFVAGTMKGRELAPYIANHLRAGITADCTDFDVDEKTRDVFQIRPPFGAVLLAYIRTPNRRPQLATARPNVFPLPQRDPSREGEIIEEKVDYVPQPKARLVSRKVVPRTEVPIEKAELVIGGGKGLGTAEGFKMLQELANAMGAVVGGSRKAVDLGWIPHERQIGQTGKSLKSVIYMAVGISGAAQHMFGVREAEVVVAINKDPTAPIFSQCDYGVVADYREVIPHLIKMLKDLKEQVKRGETPRVE</sequence>
<comment type="similarity">
    <text evidence="1">Belongs to the ETF alpha-subunit/FixB family.</text>
</comment>